<evidence type="ECO:0000313" key="2">
    <source>
        <dbReference type="EMBL" id="HCL01098.1"/>
    </source>
</evidence>
<reference evidence="2 3" key="1">
    <citation type="journal article" date="2018" name="Nat. Biotechnol.">
        <title>A standardized bacterial taxonomy based on genome phylogeny substantially revises the tree of life.</title>
        <authorList>
            <person name="Parks D.H."/>
            <person name="Chuvochina M."/>
            <person name="Waite D.W."/>
            <person name="Rinke C."/>
            <person name="Skarshewski A."/>
            <person name="Chaumeil P.A."/>
            <person name="Hugenholtz P."/>
        </authorList>
    </citation>
    <scope>NUCLEOTIDE SEQUENCE [LARGE SCALE GENOMIC DNA]</scope>
    <source>
        <strain evidence="2">UBA11728</strain>
    </source>
</reference>
<dbReference type="AlphaFoldDB" id="A0A3D2X450"/>
<comment type="caution">
    <text evidence="2">The sequence shown here is derived from an EMBL/GenBank/DDBJ whole genome shotgun (WGS) entry which is preliminary data.</text>
</comment>
<dbReference type="Gene3D" id="3.40.710.10">
    <property type="entry name" value="DD-peptidase/beta-lactamase superfamily"/>
    <property type="match status" value="1"/>
</dbReference>
<sequence length="393" mass="43535">MLNNVDALNIKRAIRSAIEKNQIPGANLLIFKEGKEIFYHEDGLASREEELPIKRDTIFRLFSMTKPVTAVAAMILVERGEIDLYEPVGKYLEGFQDQVVDDNGTLVPVYREMRIKDLLNMTSGLLYGGDGKAGKATEEVFKEVNEKLLTENALSTVEIANKLGKCPLAFHPGAFWAYGTSADVLAAVIEVVSNIKYSEFLKKEIFEPLRMKDTAFYVPAEKKGRLANTYGVDGKGGFSLYTGNHLGIIQNMEREPSYEAGGAGLVSTIDDYAKFSLMLMNGGSLDGVSILHPRTVTYMTTKTLNEEQYKGLVPWTELEGHSYGSLMRVMADATKAGTIGSPLEYGWDGWLGCYFANCPADKLNFLFMTQRTDAGTMEITRKLRNIIISSCGE</sequence>
<name>A0A3D2X450_9FIRM</name>
<organism evidence="2 3">
    <name type="scientific">Lachnoclostridium phytofermentans</name>
    <dbReference type="NCBI Taxonomy" id="66219"/>
    <lineage>
        <taxon>Bacteria</taxon>
        <taxon>Bacillati</taxon>
        <taxon>Bacillota</taxon>
        <taxon>Clostridia</taxon>
        <taxon>Lachnospirales</taxon>
        <taxon>Lachnospiraceae</taxon>
    </lineage>
</organism>
<dbReference type="InterPro" id="IPR012338">
    <property type="entry name" value="Beta-lactam/transpept-like"/>
</dbReference>
<dbReference type="Pfam" id="PF00144">
    <property type="entry name" value="Beta-lactamase"/>
    <property type="match status" value="1"/>
</dbReference>
<dbReference type="EMBL" id="DPVV01000058">
    <property type="protein sequence ID" value="HCL01098.1"/>
    <property type="molecule type" value="Genomic_DNA"/>
</dbReference>
<accession>A0A3D2X450</accession>
<dbReference type="InterPro" id="IPR050789">
    <property type="entry name" value="Diverse_Enzym_Activities"/>
</dbReference>
<gene>
    <name evidence="2" type="ORF">DHW61_01525</name>
</gene>
<dbReference type="Proteomes" id="UP000262969">
    <property type="component" value="Unassembled WGS sequence"/>
</dbReference>
<dbReference type="GO" id="GO:0016787">
    <property type="term" value="F:hydrolase activity"/>
    <property type="evidence" value="ECO:0007669"/>
    <property type="project" value="UniProtKB-KW"/>
</dbReference>
<keyword evidence="2" id="KW-0378">Hydrolase</keyword>
<dbReference type="PANTHER" id="PTHR43283">
    <property type="entry name" value="BETA-LACTAMASE-RELATED"/>
    <property type="match status" value="1"/>
</dbReference>
<evidence type="ECO:0000259" key="1">
    <source>
        <dbReference type="Pfam" id="PF00144"/>
    </source>
</evidence>
<dbReference type="PANTHER" id="PTHR43283:SF3">
    <property type="entry name" value="BETA-LACTAMASE FAMILY PROTEIN (AFU_ORTHOLOGUE AFUA_5G07500)"/>
    <property type="match status" value="1"/>
</dbReference>
<protein>
    <submittedName>
        <fullName evidence="2">Serine hydrolase</fullName>
    </submittedName>
</protein>
<evidence type="ECO:0000313" key="3">
    <source>
        <dbReference type="Proteomes" id="UP000262969"/>
    </source>
</evidence>
<feature type="domain" description="Beta-lactamase-related" evidence="1">
    <location>
        <begin position="11"/>
        <end position="374"/>
    </location>
</feature>
<dbReference type="InterPro" id="IPR001466">
    <property type="entry name" value="Beta-lactam-related"/>
</dbReference>
<proteinExistence type="predicted"/>
<dbReference type="SUPFAM" id="SSF56601">
    <property type="entry name" value="beta-lactamase/transpeptidase-like"/>
    <property type="match status" value="1"/>
</dbReference>